<accession>A0A2J6SJF7</accession>
<gene>
    <name evidence="5" type="ORF">K444DRAFT_670491</name>
</gene>
<dbReference type="SUPFAM" id="SSF48230">
    <property type="entry name" value="Chondroitin AC/alginate lyase"/>
    <property type="match status" value="1"/>
</dbReference>
<dbReference type="Gene3D" id="1.50.10.100">
    <property type="entry name" value="Chondroitin AC/alginate lyase"/>
    <property type="match status" value="1"/>
</dbReference>
<feature type="chain" id="PRO_5014471224" evidence="3">
    <location>
        <begin position="19"/>
        <end position="438"/>
    </location>
</feature>
<feature type="domain" description="Alginate lyase" evidence="4">
    <location>
        <begin position="69"/>
        <end position="300"/>
    </location>
</feature>
<dbReference type="Pfam" id="PF05426">
    <property type="entry name" value="Alginate_lyase"/>
    <property type="match status" value="1"/>
</dbReference>
<dbReference type="GO" id="GO:0016829">
    <property type="term" value="F:lyase activity"/>
    <property type="evidence" value="ECO:0007669"/>
    <property type="project" value="UniProtKB-KW"/>
</dbReference>
<name>A0A2J6SJF7_9HELO</name>
<dbReference type="InterPro" id="IPR008397">
    <property type="entry name" value="Alginate_lyase_dom"/>
</dbReference>
<organism evidence="5 6">
    <name type="scientific">Hyaloscypha bicolor E</name>
    <dbReference type="NCBI Taxonomy" id="1095630"/>
    <lineage>
        <taxon>Eukaryota</taxon>
        <taxon>Fungi</taxon>
        <taxon>Dikarya</taxon>
        <taxon>Ascomycota</taxon>
        <taxon>Pezizomycotina</taxon>
        <taxon>Leotiomycetes</taxon>
        <taxon>Helotiales</taxon>
        <taxon>Hyaloscyphaceae</taxon>
        <taxon>Hyaloscypha</taxon>
        <taxon>Hyaloscypha bicolor</taxon>
    </lineage>
</organism>
<dbReference type="AlphaFoldDB" id="A0A2J6SJF7"/>
<evidence type="ECO:0000256" key="2">
    <source>
        <dbReference type="ARBA" id="ARBA00023239"/>
    </source>
</evidence>
<keyword evidence="2" id="KW-0456">Lyase</keyword>
<dbReference type="EMBL" id="KZ613913">
    <property type="protein sequence ID" value="PMD50904.1"/>
    <property type="molecule type" value="Genomic_DNA"/>
</dbReference>
<proteinExistence type="predicted"/>
<dbReference type="InterPro" id="IPR008929">
    <property type="entry name" value="Chondroitin_lyas"/>
</dbReference>
<evidence type="ECO:0000256" key="1">
    <source>
        <dbReference type="ARBA" id="ARBA00022729"/>
    </source>
</evidence>
<dbReference type="GeneID" id="36595709"/>
<dbReference type="GO" id="GO:0042597">
    <property type="term" value="C:periplasmic space"/>
    <property type="evidence" value="ECO:0007669"/>
    <property type="project" value="InterPro"/>
</dbReference>
<dbReference type="OrthoDB" id="5302720at2759"/>
<keyword evidence="6" id="KW-1185">Reference proteome</keyword>
<keyword evidence="1 3" id="KW-0732">Signal</keyword>
<evidence type="ECO:0000313" key="5">
    <source>
        <dbReference type="EMBL" id="PMD50904.1"/>
    </source>
</evidence>
<dbReference type="InParanoid" id="A0A2J6SJF7"/>
<reference evidence="5 6" key="1">
    <citation type="submission" date="2016-04" db="EMBL/GenBank/DDBJ databases">
        <title>A degradative enzymes factory behind the ericoid mycorrhizal symbiosis.</title>
        <authorList>
            <consortium name="DOE Joint Genome Institute"/>
            <person name="Martino E."/>
            <person name="Morin E."/>
            <person name="Grelet G."/>
            <person name="Kuo A."/>
            <person name="Kohler A."/>
            <person name="Daghino S."/>
            <person name="Barry K."/>
            <person name="Choi C."/>
            <person name="Cichocki N."/>
            <person name="Clum A."/>
            <person name="Copeland A."/>
            <person name="Hainaut M."/>
            <person name="Haridas S."/>
            <person name="Labutti K."/>
            <person name="Lindquist E."/>
            <person name="Lipzen A."/>
            <person name="Khouja H.-R."/>
            <person name="Murat C."/>
            <person name="Ohm R."/>
            <person name="Olson A."/>
            <person name="Spatafora J."/>
            <person name="Veneault-Fourrey C."/>
            <person name="Henrissat B."/>
            <person name="Grigoriev I."/>
            <person name="Martin F."/>
            <person name="Perotto S."/>
        </authorList>
    </citation>
    <scope>NUCLEOTIDE SEQUENCE [LARGE SCALE GENOMIC DNA]</scope>
    <source>
        <strain evidence="5 6">E</strain>
    </source>
</reference>
<feature type="signal peptide" evidence="3">
    <location>
        <begin position="1"/>
        <end position="18"/>
    </location>
</feature>
<evidence type="ECO:0000256" key="3">
    <source>
        <dbReference type="SAM" id="SignalP"/>
    </source>
</evidence>
<protein>
    <submittedName>
        <fullName evidence="5">GPI anchored protein</fullName>
    </submittedName>
</protein>
<evidence type="ECO:0000259" key="4">
    <source>
        <dbReference type="Pfam" id="PF05426"/>
    </source>
</evidence>
<sequence>MMFTKQVFPLLILLHCHALAFVHPGMLHTEVDFTRMRAKVSASASPWITSWNILTSNSHASASYTPRPAAIIYRGSDGVHAENYPQLYNDIAATYALALRWKISGNITFANTAVTILNAWSSTLTSIQGSTDADLAAGIYGYEFANAAEIMRSFSGWTKNNQTAFGTMLHDVFFSINHDFLVRHNNAATDHYWANWDLCNMASMLAIGIFTDNVTMYEEAITYFKSGVGNGNIDKFIWTNYIVDGQVLGQGQEAGRDQGHATLDFALAGALAQMAYNQGDDLFAYQNNKILSGSEYCAKYNAGFDVPYSSYTNSDVTQAVISNSSRGTVRPEWELLYAHYRDLKDLNATYTGMMRDIVNNASGGGEGGGGNYGPNSGGYDQLGYGTLTFRLTVPGFVEHWNLNLSQILTISQLQYHGFCLIICFNKCCIIILTLSGDP</sequence>
<evidence type="ECO:0000313" key="6">
    <source>
        <dbReference type="Proteomes" id="UP000235371"/>
    </source>
</evidence>
<dbReference type="STRING" id="1095630.A0A2J6SJF7"/>
<dbReference type="RefSeq" id="XP_024727808.1">
    <property type="nucleotide sequence ID" value="XM_024887633.1"/>
</dbReference>
<dbReference type="Proteomes" id="UP000235371">
    <property type="component" value="Unassembled WGS sequence"/>
</dbReference>